<proteinExistence type="predicted"/>
<dbReference type="NCBIfam" id="NF005034">
    <property type="entry name" value="PRK06446.1"/>
    <property type="match status" value="1"/>
</dbReference>
<dbReference type="InterPro" id="IPR011650">
    <property type="entry name" value="Peptidase_M20_dimer"/>
</dbReference>
<evidence type="ECO:0000313" key="6">
    <source>
        <dbReference type="Proteomes" id="UP000253891"/>
    </source>
</evidence>
<dbReference type="GO" id="GO:0046872">
    <property type="term" value="F:metal ion binding"/>
    <property type="evidence" value="ECO:0007669"/>
    <property type="project" value="UniProtKB-KW"/>
</dbReference>
<evidence type="ECO:0000313" key="5">
    <source>
        <dbReference type="EMBL" id="GAO99311.1"/>
    </source>
</evidence>
<dbReference type="EMBL" id="DF967986">
    <property type="protein sequence ID" value="GAO99311.1"/>
    <property type="molecule type" value="Genomic_DNA"/>
</dbReference>
<keyword evidence="6" id="KW-1185">Reference proteome</keyword>
<dbReference type="InterPro" id="IPR002933">
    <property type="entry name" value="Peptidase_M20"/>
</dbReference>
<dbReference type="RefSeq" id="WP_061992732.1">
    <property type="nucleotide sequence ID" value="NZ_DF967986.1"/>
</dbReference>
<evidence type="ECO:0000256" key="2">
    <source>
        <dbReference type="ARBA" id="ARBA00022723"/>
    </source>
</evidence>
<dbReference type="InterPro" id="IPR051458">
    <property type="entry name" value="Cyt/Met_Dipeptidase"/>
</dbReference>
<dbReference type="Proteomes" id="UP000253891">
    <property type="component" value="Unassembled WGS sequence"/>
</dbReference>
<evidence type="ECO:0000256" key="1">
    <source>
        <dbReference type="ARBA" id="ARBA00022670"/>
    </source>
</evidence>
<dbReference type="PANTHER" id="PTHR43270:SF8">
    <property type="entry name" value="DI- AND TRIPEPTIDASE DUG2-RELATED"/>
    <property type="match status" value="1"/>
</dbReference>
<dbReference type="GO" id="GO:0008233">
    <property type="term" value="F:peptidase activity"/>
    <property type="evidence" value="ECO:0007669"/>
    <property type="project" value="UniProtKB-KW"/>
</dbReference>
<dbReference type="Pfam" id="PF01546">
    <property type="entry name" value="Peptidase_M20"/>
    <property type="match status" value="1"/>
</dbReference>
<gene>
    <name evidence="5" type="ORF">FFIC_091380</name>
</gene>
<keyword evidence="1" id="KW-0645">Protease</keyword>
<dbReference type="GO" id="GO:0006508">
    <property type="term" value="P:proteolysis"/>
    <property type="evidence" value="ECO:0007669"/>
    <property type="project" value="UniProtKB-KW"/>
</dbReference>
<evidence type="ECO:0000256" key="3">
    <source>
        <dbReference type="ARBA" id="ARBA00022801"/>
    </source>
</evidence>
<dbReference type="Gene3D" id="3.40.630.10">
    <property type="entry name" value="Zn peptidases"/>
    <property type="match status" value="1"/>
</dbReference>
<keyword evidence="3" id="KW-0378">Hydrolase</keyword>
<dbReference type="AlphaFoldDB" id="A0A0K8MFJ2"/>
<organism evidence="5 6">
    <name type="scientific">Fructobacillus ficulneus</name>
    <dbReference type="NCBI Taxonomy" id="157463"/>
    <lineage>
        <taxon>Bacteria</taxon>
        <taxon>Bacillati</taxon>
        <taxon>Bacillota</taxon>
        <taxon>Bacilli</taxon>
        <taxon>Lactobacillales</taxon>
        <taxon>Lactobacillaceae</taxon>
        <taxon>Fructobacillus</taxon>
    </lineage>
</organism>
<feature type="domain" description="Peptidase M20 dimerisation" evidence="4">
    <location>
        <begin position="188"/>
        <end position="343"/>
    </location>
</feature>
<protein>
    <submittedName>
        <fullName evidence="5">Peptidase M20</fullName>
    </submittedName>
</protein>
<dbReference type="STRING" id="157463.GCA_001047075_00237"/>
<accession>A0A0K8MFJ2</accession>
<dbReference type="PANTHER" id="PTHR43270">
    <property type="entry name" value="BETA-ALA-HIS DIPEPTIDASE"/>
    <property type="match status" value="1"/>
</dbReference>
<dbReference type="OrthoDB" id="9761532at2"/>
<name>A0A0K8MFJ2_9LACO</name>
<dbReference type="SUPFAM" id="SSF53187">
    <property type="entry name" value="Zn-dependent exopeptidases"/>
    <property type="match status" value="1"/>
</dbReference>
<evidence type="ECO:0000259" key="4">
    <source>
        <dbReference type="Pfam" id="PF07687"/>
    </source>
</evidence>
<dbReference type="Gene3D" id="3.30.70.360">
    <property type="match status" value="1"/>
</dbReference>
<keyword evidence="2" id="KW-0479">Metal-binding</keyword>
<reference evidence="5 6" key="1">
    <citation type="journal article" date="2015" name="BMC Genomics">
        <title>Comparative genomics of Fructobacillus spp. and Leuconostoc spp. reveals niche-specific evolution of Fructobacillus spp.</title>
        <authorList>
            <person name="Endo A."/>
            <person name="Tanizawa Y."/>
            <person name="Tanaka N."/>
            <person name="Maeno S."/>
            <person name="Kumar H."/>
            <person name="Shiwa Y."/>
            <person name="Okada S."/>
            <person name="Yoshikawa H."/>
            <person name="Dicks L."/>
            <person name="Nakagawa J."/>
            <person name="Arita M."/>
        </authorList>
    </citation>
    <scope>NUCLEOTIDE SEQUENCE [LARGE SCALE GENOMIC DNA]</scope>
    <source>
        <strain evidence="5 6">JCM 12225</strain>
    </source>
</reference>
<dbReference type="Pfam" id="PF07687">
    <property type="entry name" value="M20_dimer"/>
    <property type="match status" value="1"/>
</dbReference>
<sequence length="444" mass="49076">MNKDEIADYVQRHSSDFFDYLRFESISTQNKNLPETATWLVEQFKKLGAETATTWHDQGANPVVYASFKGKTDKTVLFYNHYDVQPAEPLDEWLTEPFEPTVKDGKIFGRGVCDDKGELISRLSVLKYYLKHGGLPVNVKFFVEGAEEIGSPKVKEYVEAHQEELASDVCIWEGGGKDENENFQITCGLKGVLSVDLVTETAARDIHSSLAVYAPNAAWRLIDALNSMRDENGKVLIDGFNDDVLELSPATKKLVDEMEFNAKKAVENAGINQPLVTDQPNYDLINGTTMTINGLSAGYEGAGVKTIVPKKAMAKLDFRLVPNQDPLKILELVKKHLQTHGFEDVQVTLNASVDPFRTDVTDSFVQLNQTVASQVYGDKVTLIPNTAGGGPASPFYDVLNDPVVMVGVHYAGSGPHAPNEHIREKDLVQGSVFLTLLLDEYSKS</sequence>